<dbReference type="AlphaFoldDB" id="A0A5E4FV42"/>
<dbReference type="Gene3D" id="1.10.10.60">
    <property type="entry name" value="Homeodomain-like"/>
    <property type="match status" value="2"/>
</dbReference>
<accession>A0A5E4FV42</accession>
<dbReference type="SMART" id="SM00717">
    <property type="entry name" value="SANT"/>
    <property type="match status" value="2"/>
</dbReference>
<dbReference type="InterPro" id="IPR017930">
    <property type="entry name" value="Myb_dom"/>
</dbReference>
<keyword evidence="2" id="KW-0677">Repeat</keyword>
<dbReference type="PROSITE" id="PS51294">
    <property type="entry name" value="HTH_MYB"/>
    <property type="match status" value="2"/>
</dbReference>
<keyword evidence="4" id="KW-0539">Nucleus</keyword>
<dbReference type="GO" id="GO:0005634">
    <property type="term" value="C:nucleus"/>
    <property type="evidence" value="ECO:0007669"/>
    <property type="project" value="UniProtKB-SubCell"/>
</dbReference>
<keyword evidence="3" id="KW-0238">DNA-binding</keyword>
<evidence type="ECO:0000313" key="7">
    <source>
        <dbReference type="EMBL" id="VVA31348.1"/>
    </source>
</evidence>
<name>A0A5E4FV42_PRUDU</name>
<dbReference type="InterPro" id="IPR009057">
    <property type="entry name" value="Homeodomain-like_sf"/>
</dbReference>
<dbReference type="Pfam" id="PF00249">
    <property type="entry name" value="Myb_DNA-binding"/>
    <property type="match status" value="2"/>
</dbReference>
<evidence type="ECO:0000256" key="1">
    <source>
        <dbReference type="ARBA" id="ARBA00004123"/>
    </source>
</evidence>
<organism evidence="7 8">
    <name type="scientific">Prunus dulcis</name>
    <name type="common">Almond</name>
    <name type="synonym">Amygdalus dulcis</name>
    <dbReference type="NCBI Taxonomy" id="3755"/>
    <lineage>
        <taxon>Eukaryota</taxon>
        <taxon>Viridiplantae</taxon>
        <taxon>Streptophyta</taxon>
        <taxon>Embryophyta</taxon>
        <taxon>Tracheophyta</taxon>
        <taxon>Spermatophyta</taxon>
        <taxon>Magnoliopsida</taxon>
        <taxon>eudicotyledons</taxon>
        <taxon>Gunneridae</taxon>
        <taxon>Pentapetalae</taxon>
        <taxon>rosids</taxon>
        <taxon>fabids</taxon>
        <taxon>Rosales</taxon>
        <taxon>Rosaceae</taxon>
        <taxon>Amygdaloideae</taxon>
        <taxon>Amygdaleae</taxon>
        <taxon>Prunus</taxon>
    </lineage>
</organism>
<sequence>MLNQSGFAWNDENKCVEVDSDEMWNAYAEVEACGTCNWTAVPKKAGLTRCGKSCRLRWTNYLRPNLKHESFTPHEDELIVRLHATIGSRWSIIAHQLPGRTDNNVKNYWNTKLKKKSLRNGN</sequence>
<dbReference type="Gramene" id="VVA31348">
    <property type="protein sequence ID" value="VVA31348"/>
    <property type="gene ID" value="Prudul26B027720"/>
</dbReference>
<dbReference type="PANTHER" id="PTHR47994">
    <property type="entry name" value="F14D16.11-RELATED"/>
    <property type="match status" value="1"/>
</dbReference>
<evidence type="ECO:0000259" key="5">
    <source>
        <dbReference type="PROSITE" id="PS50090"/>
    </source>
</evidence>
<dbReference type="CDD" id="cd00167">
    <property type="entry name" value="SANT"/>
    <property type="match status" value="2"/>
</dbReference>
<proteinExistence type="predicted"/>
<evidence type="ECO:0000256" key="3">
    <source>
        <dbReference type="ARBA" id="ARBA00023125"/>
    </source>
</evidence>
<dbReference type="InterPro" id="IPR015495">
    <property type="entry name" value="Myb_TF_plants"/>
</dbReference>
<dbReference type="SUPFAM" id="SSF46689">
    <property type="entry name" value="Homeodomain-like"/>
    <property type="match status" value="1"/>
</dbReference>
<evidence type="ECO:0000256" key="4">
    <source>
        <dbReference type="ARBA" id="ARBA00023242"/>
    </source>
</evidence>
<feature type="domain" description="Myb-like" evidence="5">
    <location>
        <begin position="63"/>
        <end position="113"/>
    </location>
</feature>
<evidence type="ECO:0000256" key="2">
    <source>
        <dbReference type="ARBA" id="ARBA00022737"/>
    </source>
</evidence>
<feature type="domain" description="HTH myb-type" evidence="6">
    <location>
        <begin position="63"/>
        <end position="117"/>
    </location>
</feature>
<dbReference type="InParanoid" id="A0A5E4FV42"/>
<dbReference type="PANTHER" id="PTHR47994:SF5">
    <property type="entry name" value="F14D16.11-RELATED"/>
    <property type="match status" value="1"/>
</dbReference>
<gene>
    <name evidence="7" type="ORF">ALMOND_2B027720</name>
</gene>
<dbReference type="GO" id="GO:0003677">
    <property type="term" value="F:DNA binding"/>
    <property type="evidence" value="ECO:0007669"/>
    <property type="project" value="UniProtKB-KW"/>
</dbReference>
<dbReference type="EMBL" id="CABIKO010000213">
    <property type="protein sequence ID" value="VVA31348.1"/>
    <property type="molecule type" value="Genomic_DNA"/>
</dbReference>
<evidence type="ECO:0000313" key="8">
    <source>
        <dbReference type="Proteomes" id="UP000327085"/>
    </source>
</evidence>
<feature type="domain" description="HTH myb-type" evidence="6">
    <location>
        <begin position="30"/>
        <end position="62"/>
    </location>
</feature>
<evidence type="ECO:0000259" key="6">
    <source>
        <dbReference type="PROSITE" id="PS51294"/>
    </source>
</evidence>
<reference evidence="8" key="1">
    <citation type="journal article" date="2020" name="Plant J.">
        <title>Transposons played a major role in the diversification between the closely related almond and peach genomes: results from the almond genome sequence.</title>
        <authorList>
            <person name="Alioto T."/>
            <person name="Alexiou K.G."/>
            <person name="Bardil A."/>
            <person name="Barteri F."/>
            <person name="Castanera R."/>
            <person name="Cruz F."/>
            <person name="Dhingra A."/>
            <person name="Duval H."/>
            <person name="Fernandez I Marti A."/>
            <person name="Frias L."/>
            <person name="Galan B."/>
            <person name="Garcia J.L."/>
            <person name="Howad W."/>
            <person name="Gomez-Garrido J."/>
            <person name="Gut M."/>
            <person name="Julca I."/>
            <person name="Morata J."/>
            <person name="Puigdomenech P."/>
            <person name="Ribeca P."/>
            <person name="Rubio Cabetas M.J."/>
            <person name="Vlasova A."/>
            <person name="Wirthensohn M."/>
            <person name="Garcia-Mas J."/>
            <person name="Gabaldon T."/>
            <person name="Casacuberta J.M."/>
            <person name="Arus P."/>
        </authorList>
    </citation>
    <scope>NUCLEOTIDE SEQUENCE [LARGE SCALE GENOMIC DNA]</scope>
    <source>
        <strain evidence="8">cv. Texas</strain>
    </source>
</reference>
<comment type="subcellular location">
    <subcellularLocation>
        <location evidence="1">Nucleus</location>
    </subcellularLocation>
</comment>
<dbReference type="Proteomes" id="UP000327085">
    <property type="component" value="Chromosome 7"/>
</dbReference>
<protein>
    <submittedName>
        <fullName evidence="7">PREDICTED: mRNAion</fullName>
    </submittedName>
</protein>
<dbReference type="PROSITE" id="PS50090">
    <property type="entry name" value="MYB_LIKE"/>
    <property type="match status" value="2"/>
</dbReference>
<dbReference type="InterPro" id="IPR001005">
    <property type="entry name" value="SANT/Myb"/>
</dbReference>
<dbReference type="OMA" id="WNDENKC"/>
<feature type="domain" description="Myb-like" evidence="5">
    <location>
        <begin position="34"/>
        <end position="62"/>
    </location>
</feature>